<gene>
    <name evidence="3" type="ORF">LXN57_21735</name>
</gene>
<dbReference type="PANTHER" id="PTHR10098">
    <property type="entry name" value="RAPSYN-RELATED"/>
    <property type="match status" value="1"/>
</dbReference>
<dbReference type="SUPFAM" id="SSF48452">
    <property type="entry name" value="TPR-like"/>
    <property type="match status" value="1"/>
</dbReference>
<dbReference type="Pfam" id="PF24883">
    <property type="entry name" value="NPHP3_N"/>
    <property type="match status" value="1"/>
</dbReference>
<keyword evidence="4" id="KW-1185">Reference proteome</keyword>
<dbReference type="Gene3D" id="1.25.40.10">
    <property type="entry name" value="Tetratricopeptide repeat domain"/>
    <property type="match status" value="9"/>
</dbReference>
<name>A0ABT0Y2E8_9ACTN</name>
<dbReference type="Proteomes" id="UP001523216">
    <property type="component" value="Unassembled WGS sequence"/>
</dbReference>
<dbReference type="PANTHER" id="PTHR10098:SF108">
    <property type="entry name" value="TETRATRICOPEPTIDE REPEAT PROTEIN 28"/>
    <property type="match status" value="1"/>
</dbReference>
<accession>A0ABT0Y2E8</accession>
<sequence>MTGVEDQADLDLRGARGVIIGDHGTMHLHLHHGRPSWWTRSGYLDQVRDIAPGHGVPGALLDREQVLAELAAFCAGEDSYLWWMAGPWAGKSALLSTFVLQPPPKVEIVSFFITARLADQSDSTAFTDMLIDQLSAIMGESVPGSLTPAAANTYRRALLSAAAKKVRDEGRRLVLVVDGLDEDIGGRPGSKIASVASLLPAVSEHGLKVVVSSRPHPELPQDVPSDHPLRVNCRIRQLDPSTHAGEVAERANGELLELLSGDKLQRQTLGLITASGGGLTVRELEHLTGKPPYALEQMLGGVFGRTVVGRADADQGRLYLFAHETLRETAVRGLGKHIETYRRKIHGWADGYRPKWPADTPQYLLRGYVRMLTDQRDTDRLTALAVDAVRHDRMLSLSGGDVAALAEIRACQNLILADDDLTETGLFRLLRLSHHRDQLESRNSNTPADLPAVWAAVGQPTRAEALARSITDPARQEQALAGLAGAIAVAGDIRRGAQVAAGIDDTSLRKVTLDNLARVAGAAGDLELATEIAVTVGDQRLQLRTLTDLSRAAAAGGDLRLGRQIAENIVSTPARAAALAKLATNAASIGDPARTAALADAAAEAAATLAEASKAVEVLAEIVRAVGRIGDRNRATEFTEQAKEFTRTVRNDFERGALLAALALATAAAGDRSHAGQIAGDITDQKLRAQTLADLNGAADQTDDSGRRPTSSECARMLADGITDQRLKAVAHAGLGRHGASAGLTARPSPGLTGPRHTLDEAVAAVLRPVRTLADAAVRVAECVADPARHPDLVRQGQRLTKLADDTDRRHAMSLSDGARLAADGAGGASRQPLENLVRALLGSDLLHQVTELAEIAEHVAGDIAMAHSQGKPLSELEPEIQALRGQADTVLATASVWRRTDVVIVAGLTAAAIADPFRRVRTLTDTAHALAVDGDLTSARRLAEFADMGVGVITELTQRTRALSELARVFADVGDLPRSVEFAERIPDWQSRENALAGLASRGASADDVETAVRAARAMKDSSRQTQTLAAVAREAGTTGHHERAFRIAKGIADPSQQAHVLTDLARTAAAAGDMERAVQLADAAERTARSIVDQSRAAEALTELARVTASAGDAQQAMELVEAAEQTARGIVDSARQATALAEAARAMAQVTDIQRAVRAARTITQHSEQASALTELARSAAAAGDREFAERIVLEITDPFRRAEALATLAGSAAAEGDMQAAIHAADLIVDPTRRAATLTDLVGIGAAAGDARQSAALADATAVFANTVPDPYQRAQILSGLAGAVAGGGELTRAVAIAESIPSPSRQVQTLVDLAHFEAAAGEPERALPIALAIPDPRLQSQTLIDLIRLVAASGSLDRARQIAHEINDDALRAQTFAELAAACRRSTTVTDPAEQMAHQISNRQLQKRAMANLAGRAATAGDMARAFRIAWRITDSRSRGLALAKLARALADRGDMEEAVKVAALIEDKFRQSVEVAGLARRATESGHLPRAAEIAAKIQDPAVQAQELMMLASRLADADDIPKAVLVALDITAADQRARMLANLAARAAATGQVDEALHIARRIIAPSLRAPALIELSATRPEFAEAAENATAQITIPSQKALCLARLAGQAAARRPEKAKALADAARQVAKGITDVPVQAQTLVEMAQVPAMPGSLRLIGEALVMTSWRISLPSLANAYPHVLRKFTTTDLQ</sequence>
<organism evidence="3 4">
    <name type="scientific">Paractinoplanes hotanensis</name>
    <dbReference type="NCBI Taxonomy" id="2906497"/>
    <lineage>
        <taxon>Bacteria</taxon>
        <taxon>Bacillati</taxon>
        <taxon>Actinomycetota</taxon>
        <taxon>Actinomycetes</taxon>
        <taxon>Micromonosporales</taxon>
        <taxon>Micromonosporaceae</taxon>
        <taxon>Paractinoplanes</taxon>
    </lineage>
</organism>
<reference evidence="3 4" key="1">
    <citation type="submission" date="2022-06" db="EMBL/GenBank/DDBJ databases">
        <title>Actinoplanes abujensis sp. nov., isolated from Nigerian arid soil.</title>
        <authorList>
            <person name="Ding P."/>
        </authorList>
    </citation>
    <scope>NUCLEOTIDE SEQUENCE [LARGE SCALE GENOMIC DNA]</scope>
    <source>
        <strain evidence="4">TRM88002</strain>
    </source>
</reference>
<dbReference type="InterPro" id="IPR011990">
    <property type="entry name" value="TPR-like_helical_dom_sf"/>
</dbReference>
<evidence type="ECO:0000256" key="1">
    <source>
        <dbReference type="ARBA" id="ARBA00022737"/>
    </source>
</evidence>
<dbReference type="EMBL" id="JAMQOL010000030">
    <property type="protein sequence ID" value="MCM4080204.1"/>
    <property type="molecule type" value="Genomic_DNA"/>
</dbReference>
<keyword evidence="1" id="KW-0677">Repeat</keyword>
<dbReference type="InterPro" id="IPR056884">
    <property type="entry name" value="NPHP3-like_N"/>
</dbReference>
<evidence type="ECO:0000313" key="4">
    <source>
        <dbReference type="Proteomes" id="UP001523216"/>
    </source>
</evidence>
<comment type="caution">
    <text evidence="3">The sequence shown here is derived from an EMBL/GenBank/DDBJ whole genome shotgun (WGS) entry which is preliminary data.</text>
</comment>
<protein>
    <recommendedName>
        <fullName evidence="2">Nephrocystin 3-like N-terminal domain-containing protein</fullName>
    </recommendedName>
</protein>
<proteinExistence type="predicted"/>
<evidence type="ECO:0000313" key="3">
    <source>
        <dbReference type="EMBL" id="MCM4080204.1"/>
    </source>
</evidence>
<evidence type="ECO:0000259" key="2">
    <source>
        <dbReference type="Pfam" id="PF24883"/>
    </source>
</evidence>
<feature type="domain" description="Nephrocystin 3-like N-terminal" evidence="2">
    <location>
        <begin position="77"/>
        <end position="214"/>
    </location>
</feature>